<dbReference type="AlphaFoldDB" id="A0A173RFQ8"/>
<name>A0A173RFQ8_9FIRM</name>
<protein>
    <submittedName>
        <fullName evidence="10">AEC family transporter</fullName>
    </submittedName>
    <submittedName>
        <fullName evidence="9">Auxin efflux carrier</fullName>
    </submittedName>
</protein>
<evidence type="ECO:0000256" key="6">
    <source>
        <dbReference type="ARBA" id="ARBA00022989"/>
    </source>
</evidence>
<dbReference type="EMBL" id="CYYC01000001">
    <property type="protein sequence ID" value="CUM76469.1"/>
    <property type="molecule type" value="Genomic_DNA"/>
</dbReference>
<feature type="transmembrane region" description="Helical" evidence="8">
    <location>
        <begin position="65"/>
        <end position="87"/>
    </location>
</feature>
<dbReference type="InterPro" id="IPR038770">
    <property type="entry name" value="Na+/solute_symporter_sf"/>
</dbReference>
<comment type="subcellular location">
    <subcellularLocation>
        <location evidence="1">Cell membrane</location>
        <topology evidence="1">Multi-pass membrane protein</topology>
    </subcellularLocation>
</comment>
<feature type="transmembrane region" description="Helical" evidence="8">
    <location>
        <begin position="189"/>
        <end position="208"/>
    </location>
</feature>
<evidence type="ECO:0000256" key="5">
    <source>
        <dbReference type="ARBA" id="ARBA00022692"/>
    </source>
</evidence>
<evidence type="ECO:0000313" key="10">
    <source>
        <dbReference type="EMBL" id="RGZ82699.1"/>
    </source>
</evidence>
<evidence type="ECO:0000256" key="7">
    <source>
        <dbReference type="ARBA" id="ARBA00023136"/>
    </source>
</evidence>
<sequence>MSLIVLKKIIEMFIILLVGVIIYKAKIINDVSTKHLSNVLLLLVSPLLIIQSYQIDFNRELLQGLIWAFAASFLTFLFMIVASEFLCHGDRNRSSVEKIAVSYSNSGFIGIPLISGVLGDKGVFYMTAYITVFNLLLWTHGIILMGDNDGLKGAWKNFLSPAILSIVIGIILFLFQLRLPQFIENPLEMIASMNTPLGMIVAGANLAQGNILKSLKSKRLYYLSFIKLIVYPLAGLVVLWLLPLEFEVAFTVFIALACPAGASVIMFAQRYDRDAYYASEIFVITTLLSAVTIPLLSVVAVSLLS</sequence>
<reference evidence="9 12" key="1">
    <citation type="submission" date="2015-09" db="EMBL/GenBank/DDBJ databases">
        <authorList>
            <consortium name="Pathogen Informatics"/>
        </authorList>
    </citation>
    <scope>NUCLEOTIDE SEQUENCE [LARGE SCALE GENOMIC DNA]</scope>
    <source>
        <strain evidence="9 12">2789STDY5834966</strain>
    </source>
</reference>
<evidence type="ECO:0000256" key="2">
    <source>
        <dbReference type="ARBA" id="ARBA00010145"/>
    </source>
</evidence>
<keyword evidence="7 8" id="KW-0472">Membrane</keyword>
<feature type="transmembrane region" description="Helical" evidence="8">
    <location>
        <begin position="220"/>
        <end position="242"/>
    </location>
</feature>
<evidence type="ECO:0000256" key="4">
    <source>
        <dbReference type="ARBA" id="ARBA00022475"/>
    </source>
</evidence>
<dbReference type="Proteomes" id="UP000286561">
    <property type="component" value="Unassembled WGS sequence"/>
</dbReference>
<dbReference type="GO" id="GO:0005886">
    <property type="term" value="C:plasma membrane"/>
    <property type="evidence" value="ECO:0007669"/>
    <property type="project" value="UniProtKB-SubCell"/>
</dbReference>
<dbReference type="OrthoDB" id="9798064at2"/>
<dbReference type="Proteomes" id="UP000283497">
    <property type="component" value="Unassembled WGS sequence"/>
</dbReference>
<reference evidence="13 14" key="2">
    <citation type="submission" date="2018-08" db="EMBL/GenBank/DDBJ databases">
        <title>A genome reference for cultivated species of the human gut microbiota.</title>
        <authorList>
            <person name="Zou Y."/>
            <person name="Xue W."/>
            <person name="Luo G."/>
        </authorList>
    </citation>
    <scope>NUCLEOTIDE SEQUENCE [LARGE SCALE GENOMIC DNA]</scope>
    <source>
        <strain evidence="11 13">AF45-14BH</strain>
        <strain evidence="10 14">AM48-23BH</strain>
    </source>
</reference>
<feature type="transmembrane region" description="Helical" evidence="8">
    <location>
        <begin position="124"/>
        <end position="146"/>
    </location>
</feature>
<keyword evidence="5 8" id="KW-0812">Transmembrane</keyword>
<comment type="similarity">
    <text evidence="2">Belongs to the auxin efflux carrier (TC 2.A.69) family.</text>
</comment>
<organism evidence="9 12">
    <name type="scientific">Anaerobutyricum hallii</name>
    <dbReference type="NCBI Taxonomy" id="39488"/>
    <lineage>
        <taxon>Bacteria</taxon>
        <taxon>Bacillati</taxon>
        <taxon>Bacillota</taxon>
        <taxon>Clostridia</taxon>
        <taxon>Lachnospirales</taxon>
        <taxon>Lachnospiraceae</taxon>
        <taxon>Anaerobutyricum</taxon>
    </lineage>
</organism>
<feature type="transmembrane region" description="Helical" evidence="8">
    <location>
        <begin position="6"/>
        <end position="23"/>
    </location>
</feature>
<evidence type="ECO:0000313" key="14">
    <source>
        <dbReference type="Proteomes" id="UP000286561"/>
    </source>
</evidence>
<keyword evidence="6 8" id="KW-1133">Transmembrane helix</keyword>
<dbReference type="PANTHER" id="PTHR36838:SF1">
    <property type="entry name" value="SLR1864 PROTEIN"/>
    <property type="match status" value="1"/>
</dbReference>
<keyword evidence="3" id="KW-0813">Transport</keyword>
<gene>
    <name evidence="11" type="ORF">DW068_14675</name>
    <name evidence="10" type="ORF">DW972_08005</name>
    <name evidence="9" type="ORF">ERS852578_00084</name>
</gene>
<feature type="transmembrane region" description="Helical" evidence="8">
    <location>
        <begin position="248"/>
        <end position="269"/>
    </location>
</feature>
<dbReference type="EMBL" id="QRNJ01000078">
    <property type="protein sequence ID" value="RHK34376.1"/>
    <property type="molecule type" value="Genomic_DNA"/>
</dbReference>
<feature type="transmembrane region" description="Helical" evidence="8">
    <location>
        <begin position="158"/>
        <end position="177"/>
    </location>
</feature>
<accession>A0A173RFQ8</accession>
<dbReference type="RefSeq" id="WP_022170589.1">
    <property type="nucleotide sequence ID" value="NZ_CALLAX010000077.1"/>
</dbReference>
<proteinExistence type="inferred from homology"/>
<evidence type="ECO:0000313" key="11">
    <source>
        <dbReference type="EMBL" id="RHK34376.1"/>
    </source>
</evidence>
<evidence type="ECO:0000256" key="8">
    <source>
        <dbReference type="SAM" id="Phobius"/>
    </source>
</evidence>
<dbReference type="GO" id="GO:0055085">
    <property type="term" value="P:transmembrane transport"/>
    <property type="evidence" value="ECO:0007669"/>
    <property type="project" value="InterPro"/>
</dbReference>
<evidence type="ECO:0000256" key="3">
    <source>
        <dbReference type="ARBA" id="ARBA00022448"/>
    </source>
</evidence>
<evidence type="ECO:0000313" key="13">
    <source>
        <dbReference type="Proteomes" id="UP000283497"/>
    </source>
</evidence>
<dbReference type="EMBL" id="QSEP01000042">
    <property type="protein sequence ID" value="RGZ82699.1"/>
    <property type="molecule type" value="Genomic_DNA"/>
</dbReference>
<feature type="transmembrane region" description="Helical" evidence="8">
    <location>
        <begin position="35"/>
        <end position="53"/>
    </location>
</feature>
<dbReference type="Pfam" id="PF03547">
    <property type="entry name" value="Mem_trans"/>
    <property type="match status" value="2"/>
</dbReference>
<dbReference type="Gene3D" id="1.20.1530.20">
    <property type="match status" value="1"/>
</dbReference>
<evidence type="ECO:0000256" key="1">
    <source>
        <dbReference type="ARBA" id="ARBA00004651"/>
    </source>
</evidence>
<dbReference type="InterPro" id="IPR004776">
    <property type="entry name" value="Mem_transp_PIN-like"/>
</dbReference>
<feature type="transmembrane region" description="Helical" evidence="8">
    <location>
        <begin position="281"/>
        <end position="304"/>
    </location>
</feature>
<feature type="transmembrane region" description="Helical" evidence="8">
    <location>
        <begin position="99"/>
        <end position="118"/>
    </location>
</feature>
<dbReference type="PANTHER" id="PTHR36838">
    <property type="entry name" value="AUXIN EFFLUX CARRIER FAMILY PROTEIN"/>
    <property type="match status" value="1"/>
</dbReference>
<evidence type="ECO:0000313" key="9">
    <source>
        <dbReference type="EMBL" id="CUM76469.1"/>
    </source>
</evidence>
<dbReference type="Proteomes" id="UP000095390">
    <property type="component" value="Unassembled WGS sequence"/>
</dbReference>
<keyword evidence="4" id="KW-1003">Cell membrane</keyword>
<evidence type="ECO:0000313" key="12">
    <source>
        <dbReference type="Proteomes" id="UP000095390"/>
    </source>
</evidence>